<dbReference type="Pfam" id="PF02875">
    <property type="entry name" value="Mur_ligase_C"/>
    <property type="match status" value="1"/>
</dbReference>
<sequence>RGEKKGAVIFDDYAHHPSEVKATLEAAAEEKNKRIITVFQPHRYSRLANLKDKFNSCFNMSDTLIITDVYGSGEQPIPGITGKILIDNLIDSGFKNKIIYIPNLRDVTKYLELNMRNNDMILLMGAGDITRVTDEILKS</sequence>
<dbReference type="InterPro" id="IPR036615">
    <property type="entry name" value="Mur_ligase_C_dom_sf"/>
</dbReference>
<name>X1R0K8_9ZZZZ</name>
<dbReference type="InterPro" id="IPR050061">
    <property type="entry name" value="MurCDEF_pg_biosynth"/>
</dbReference>
<dbReference type="PANTHER" id="PTHR43445">
    <property type="entry name" value="UDP-N-ACETYLMURAMATE--L-ALANINE LIGASE-RELATED"/>
    <property type="match status" value="1"/>
</dbReference>
<reference evidence="2" key="1">
    <citation type="journal article" date="2014" name="Front. Microbiol.">
        <title>High frequency of phylogenetically diverse reductive dehalogenase-homologous genes in deep subseafloor sedimentary metagenomes.</title>
        <authorList>
            <person name="Kawai M."/>
            <person name="Futagami T."/>
            <person name="Toyoda A."/>
            <person name="Takaki Y."/>
            <person name="Nishi S."/>
            <person name="Hori S."/>
            <person name="Arai W."/>
            <person name="Tsubouchi T."/>
            <person name="Morono Y."/>
            <person name="Uchiyama I."/>
            <person name="Ito T."/>
            <person name="Fujiyama A."/>
            <person name="Inagaki F."/>
            <person name="Takami H."/>
        </authorList>
    </citation>
    <scope>NUCLEOTIDE SEQUENCE</scope>
    <source>
        <strain evidence="2">Expedition CK06-06</strain>
    </source>
</reference>
<protein>
    <recommendedName>
        <fullName evidence="1">Mur ligase C-terminal domain-containing protein</fullName>
    </recommendedName>
</protein>
<feature type="domain" description="Mur ligase C-terminal" evidence="1">
    <location>
        <begin position="3"/>
        <end position="127"/>
    </location>
</feature>
<dbReference type="EMBL" id="BARV01038030">
    <property type="protein sequence ID" value="GAI56635.1"/>
    <property type="molecule type" value="Genomic_DNA"/>
</dbReference>
<dbReference type="AlphaFoldDB" id="X1R0K8"/>
<evidence type="ECO:0000259" key="1">
    <source>
        <dbReference type="Pfam" id="PF02875"/>
    </source>
</evidence>
<dbReference type="Gene3D" id="3.90.190.20">
    <property type="entry name" value="Mur ligase, C-terminal domain"/>
    <property type="match status" value="1"/>
</dbReference>
<organism evidence="2">
    <name type="scientific">marine sediment metagenome</name>
    <dbReference type="NCBI Taxonomy" id="412755"/>
    <lineage>
        <taxon>unclassified sequences</taxon>
        <taxon>metagenomes</taxon>
        <taxon>ecological metagenomes</taxon>
    </lineage>
</organism>
<dbReference type="PANTHER" id="PTHR43445:SF3">
    <property type="entry name" value="UDP-N-ACETYLMURAMATE--L-ALANINE LIGASE"/>
    <property type="match status" value="1"/>
</dbReference>
<comment type="caution">
    <text evidence="2">The sequence shown here is derived from an EMBL/GenBank/DDBJ whole genome shotgun (WGS) entry which is preliminary data.</text>
</comment>
<gene>
    <name evidence="2" type="ORF">S06H3_58692</name>
</gene>
<feature type="non-terminal residue" evidence="2">
    <location>
        <position position="1"/>
    </location>
</feature>
<evidence type="ECO:0000313" key="2">
    <source>
        <dbReference type="EMBL" id="GAI56635.1"/>
    </source>
</evidence>
<proteinExistence type="predicted"/>
<dbReference type="SUPFAM" id="SSF53244">
    <property type="entry name" value="MurD-like peptide ligases, peptide-binding domain"/>
    <property type="match status" value="1"/>
</dbReference>
<accession>X1R0K8</accession>
<dbReference type="GO" id="GO:0016881">
    <property type="term" value="F:acid-amino acid ligase activity"/>
    <property type="evidence" value="ECO:0007669"/>
    <property type="project" value="InterPro"/>
</dbReference>
<dbReference type="InterPro" id="IPR004101">
    <property type="entry name" value="Mur_ligase_C"/>
</dbReference>